<dbReference type="InterPro" id="IPR011059">
    <property type="entry name" value="Metal-dep_hydrolase_composite"/>
</dbReference>
<dbReference type="Gene3D" id="2.30.40.10">
    <property type="entry name" value="Urease, subunit C, domain 1"/>
    <property type="match status" value="1"/>
</dbReference>
<gene>
    <name evidence="2" type="ORF">J2S00_003843</name>
</gene>
<evidence type="ECO:0000313" key="3">
    <source>
        <dbReference type="Proteomes" id="UP001232445"/>
    </source>
</evidence>
<name>A0ABU0CXX8_9BACI</name>
<feature type="domain" description="Amidohydrolase 3" evidence="1">
    <location>
        <begin position="13"/>
        <end position="67"/>
    </location>
</feature>
<dbReference type="RefSeq" id="WP_307343569.1">
    <property type="nucleotide sequence ID" value="NZ_JAUSUQ010000027.1"/>
</dbReference>
<comment type="caution">
    <text evidence="2">The sequence shown here is derived from an EMBL/GenBank/DDBJ whole genome shotgun (WGS) entry which is preliminary data.</text>
</comment>
<protein>
    <submittedName>
        <fullName evidence="2">N-acyl-D-aspartate/D-glutamate deacylase</fullName>
    </submittedName>
</protein>
<proteinExistence type="predicted"/>
<accession>A0ABU0CXX8</accession>
<organism evidence="2 3">
    <name type="scientific">Caldalkalibacillus uzonensis</name>
    <dbReference type="NCBI Taxonomy" id="353224"/>
    <lineage>
        <taxon>Bacteria</taxon>
        <taxon>Bacillati</taxon>
        <taxon>Bacillota</taxon>
        <taxon>Bacilli</taxon>
        <taxon>Bacillales</taxon>
        <taxon>Bacillaceae</taxon>
        <taxon>Caldalkalibacillus</taxon>
    </lineage>
</organism>
<keyword evidence="3" id="KW-1185">Reference proteome</keyword>
<dbReference type="Proteomes" id="UP001232445">
    <property type="component" value="Unassembled WGS sequence"/>
</dbReference>
<evidence type="ECO:0000313" key="2">
    <source>
        <dbReference type="EMBL" id="MDQ0340999.1"/>
    </source>
</evidence>
<reference evidence="2 3" key="1">
    <citation type="submission" date="2023-07" db="EMBL/GenBank/DDBJ databases">
        <title>Genomic Encyclopedia of Type Strains, Phase IV (KMG-IV): sequencing the most valuable type-strain genomes for metagenomic binning, comparative biology and taxonomic classification.</title>
        <authorList>
            <person name="Goeker M."/>
        </authorList>
    </citation>
    <scope>NUCLEOTIDE SEQUENCE [LARGE SCALE GENOMIC DNA]</scope>
    <source>
        <strain evidence="2 3">DSM 17740</strain>
    </source>
</reference>
<sequence length="86" mass="9841">MFVQKRFQTVELGAQLLRLKDRGLLREGYWADIVVFDPDTVLDRSTYEDPLQEPTGIHYVLVNGELTVKDGEYLGTTAGQVIRRKT</sequence>
<evidence type="ECO:0000259" key="1">
    <source>
        <dbReference type="Pfam" id="PF07969"/>
    </source>
</evidence>
<dbReference type="Pfam" id="PF07969">
    <property type="entry name" value="Amidohydro_3"/>
    <property type="match status" value="1"/>
</dbReference>
<dbReference type="SUPFAM" id="SSF51338">
    <property type="entry name" value="Composite domain of metallo-dependent hydrolases"/>
    <property type="match status" value="1"/>
</dbReference>
<dbReference type="EMBL" id="JAUSUQ010000027">
    <property type="protein sequence ID" value="MDQ0340999.1"/>
    <property type="molecule type" value="Genomic_DNA"/>
</dbReference>
<dbReference type="InterPro" id="IPR013108">
    <property type="entry name" value="Amidohydro_3"/>
</dbReference>